<evidence type="ECO:0000313" key="3">
    <source>
        <dbReference type="Proteomes" id="UP000314294"/>
    </source>
</evidence>
<feature type="region of interest" description="Disordered" evidence="1">
    <location>
        <begin position="63"/>
        <end position="89"/>
    </location>
</feature>
<evidence type="ECO:0000313" key="2">
    <source>
        <dbReference type="EMBL" id="TNN82848.1"/>
    </source>
</evidence>
<accession>A0A4Z2IZC2</accession>
<organism evidence="2 3">
    <name type="scientific">Liparis tanakae</name>
    <name type="common">Tanaka's snailfish</name>
    <dbReference type="NCBI Taxonomy" id="230148"/>
    <lineage>
        <taxon>Eukaryota</taxon>
        <taxon>Metazoa</taxon>
        <taxon>Chordata</taxon>
        <taxon>Craniata</taxon>
        <taxon>Vertebrata</taxon>
        <taxon>Euteleostomi</taxon>
        <taxon>Actinopterygii</taxon>
        <taxon>Neopterygii</taxon>
        <taxon>Teleostei</taxon>
        <taxon>Neoteleostei</taxon>
        <taxon>Acanthomorphata</taxon>
        <taxon>Eupercaria</taxon>
        <taxon>Perciformes</taxon>
        <taxon>Cottioidei</taxon>
        <taxon>Cottales</taxon>
        <taxon>Liparidae</taxon>
        <taxon>Liparis</taxon>
    </lineage>
</organism>
<evidence type="ECO:0000256" key="1">
    <source>
        <dbReference type="SAM" id="MobiDB-lite"/>
    </source>
</evidence>
<keyword evidence="3" id="KW-1185">Reference proteome</keyword>
<dbReference type="EMBL" id="SRLO01000036">
    <property type="protein sequence ID" value="TNN82848.1"/>
    <property type="molecule type" value="Genomic_DNA"/>
</dbReference>
<reference evidence="2 3" key="1">
    <citation type="submission" date="2019-03" db="EMBL/GenBank/DDBJ databases">
        <title>First draft genome of Liparis tanakae, snailfish: a comprehensive survey of snailfish specific genes.</title>
        <authorList>
            <person name="Kim W."/>
            <person name="Song I."/>
            <person name="Jeong J.-H."/>
            <person name="Kim D."/>
            <person name="Kim S."/>
            <person name="Ryu S."/>
            <person name="Song J.Y."/>
            <person name="Lee S.K."/>
        </authorList>
    </citation>
    <scope>NUCLEOTIDE SEQUENCE [LARGE SCALE GENOMIC DNA]</scope>
    <source>
        <tissue evidence="2">Muscle</tissue>
    </source>
</reference>
<comment type="caution">
    <text evidence="2">The sequence shown here is derived from an EMBL/GenBank/DDBJ whole genome shotgun (WGS) entry which is preliminary data.</text>
</comment>
<proteinExistence type="predicted"/>
<feature type="compositionally biased region" description="Basic and acidic residues" evidence="1">
    <location>
        <begin position="80"/>
        <end position="89"/>
    </location>
</feature>
<gene>
    <name evidence="2" type="ORF">EYF80_006805</name>
</gene>
<dbReference type="Proteomes" id="UP000314294">
    <property type="component" value="Unassembled WGS sequence"/>
</dbReference>
<name>A0A4Z2IZC2_9TELE</name>
<protein>
    <submittedName>
        <fullName evidence="2">Uncharacterized protein</fullName>
    </submittedName>
</protein>
<dbReference type="AlphaFoldDB" id="A0A4Z2IZC2"/>
<sequence length="117" mass="12689">MASRGHQGIGGVSTVRQWPGLQLSFGGVEASKGPWLWVSQRTYCYLPVHVALNACFLRPAPPPTTHPPYTRAPKAQWPAGHKEGGREKGKSAFVRAAETIYILQALPICSPTSVQPQ</sequence>